<dbReference type="InterPro" id="IPR050739">
    <property type="entry name" value="MFP"/>
</dbReference>
<dbReference type="PANTHER" id="PTHR30386">
    <property type="entry name" value="MEMBRANE FUSION SUBUNIT OF EMRAB-TOLC MULTIDRUG EFFLUX PUMP"/>
    <property type="match status" value="1"/>
</dbReference>
<dbReference type="EMBL" id="RCCI01000005">
    <property type="protein sequence ID" value="RLJ64731.1"/>
    <property type="molecule type" value="Genomic_DNA"/>
</dbReference>
<evidence type="ECO:0000256" key="7">
    <source>
        <dbReference type="ARBA" id="ARBA00022989"/>
    </source>
</evidence>
<dbReference type="Pfam" id="PF25994">
    <property type="entry name" value="HH_AprE"/>
    <property type="match status" value="1"/>
</dbReference>
<feature type="domain" description="AprE-like long alpha-helical hairpin" evidence="12">
    <location>
        <begin position="110"/>
        <end position="290"/>
    </location>
</feature>
<reference evidence="14 15" key="1">
    <citation type="submission" date="2018-10" db="EMBL/GenBank/DDBJ databases">
        <title>Genomic Encyclopedia of Type Strains, Phase IV (KMG-IV): sequencing the most valuable type-strain genomes for metagenomic binning, comparative biology and taxonomic classification.</title>
        <authorList>
            <person name="Goeker M."/>
        </authorList>
    </citation>
    <scope>NUCLEOTIDE SEQUENCE [LARGE SCALE GENOMIC DNA]</scope>
    <source>
        <strain evidence="14 15">DSM 26916</strain>
    </source>
</reference>
<keyword evidence="5 9" id="KW-0997">Cell inner membrane</keyword>
<feature type="transmembrane region" description="Helical" evidence="9">
    <location>
        <begin position="37"/>
        <end position="55"/>
    </location>
</feature>
<evidence type="ECO:0000259" key="12">
    <source>
        <dbReference type="Pfam" id="PF25994"/>
    </source>
</evidence>
<evidence type="ECO:0000259" key="13">
    <source>
        <dbReference type="Pfam" id="PF26002"/>
    </source>
</evidence>
<keyword evidence="8 9" id="KW-0472">Membrane</keyword>
<feature type="coiled-coil region" evidence="10">
    <location>
        <begin position="221"/>
        <end position="291"/>
    </location>
</feature>
<keyword evidence="7 9" id="KW-1133">Transmembrane helix</keyword>
<dbReference type="InterPro" id="IPR058982">
    <property type="entry name" value="Beta-barrel_AprE"/>
</dbReference>
<accession>A0A497XCR8</accession>
<keyword evidence="3 9" id="KW-0813">Transport</keyword>
<dbReference type="Gene3D" id="2.40.30.170">
    <property type="match status" value="1"/>
</dbReference>
<comment type="caution">
    <text evidence="14">The sequence shown here is derived from an EMBL/GenBank/DDBJ whole genome shotgun (WGS) entry which is preliminary data.</text>
</comment>
<keyword evidence="4 9" id="KW-1003">Cell membrane</keyword>
<sequence length="455" mass="50348">MDEQQKPAPAPKAVPFQDFLPDADAIEQRPLAGVARWTLYTVVAMVVVFLIWATLSDVDEIVVGRGKLITVQPNLQVQPLETSIVQSIDVKVGQVVKKGQRLAALDPTFASADESQLKGRHLSLDAQTTRLEAELAGKAVSPGTPGTGSDARLQADIRSEKDANFRARLRKLDESLAKLNASLVTNRRDQDVLDARVKSLREIEAMQERLVAQNFGAKQKLLEAREKRLEVERDLDLARNREAEIKREIAGEHADRDAFRKDWRQKSMEELANVRRERDSIGEQLQKAEKRRNLVIMTAPVDAVVLDVAKRSIGSVVREAEPLVTLVALDAPLEAEVQIDATDVGFVKTGDAVRVKIDAFPFQKHGTLPGRVTVVSEDAFARDPAQMRATGQTGDAYYLGRVGLESTKLGKTGANFRLLPGLTLSAEIIVGRRSVISYFLYPLIRALDESIREPR</sequence>
<dbReference type="RefSeq" id="WP_121241003.1">
    <property type="nucleotide sequence ID" value="NZ_BHVV01000006.1"/>
</dbReference>
<name>A0A497XCR8_9PROT</name>
<dbReference type="NCBIfam" id="TIGR01843">
    <property type="entry name" value="type_I_hlyD"/>
    <property type="match status" value="1"/>
</dbReference>
<dbReference type="Gene3D" id="2.40.50.100">
    <property type="match status" value="1"/>
</dbReference>
<evidence type="ECO:0000256" key="4">
    <source>
        <dbReference type="ARBA" id="ARBA00022475"/>
    </source>
</evidence>
<dbReference type="GO" id="GO:0015031">
    <property type="term" value="P:protein transport"/>
    <property type="evidence" value="ECO:0007669"/>
    <property type="project" value="InterPro"/>
</dbReference>
<keyword evidence="10" id="KW-0175">Coiled coil</keyword>
<keyword evidence="6 9" id="KW-0812">Transmembrane</keyword>
<protein>
    <recommendedName>
        <fullName evidence="9">Membrane fusion protein (MFP) family protein</fullName>
    </recommendedName>
</protein>
<dbReference type="PANTHER" id="PTHR30386:SF26">
    <property type="entry name" value="TRANSPORT PROTEIN COMB"/>
    <property type="match status" value="1"/>
</dbReference>
<evidence type="ECO:0000256" key="5">
    <source>
        <dbReference type="ARBA" id="ARBA00022519"/>
    </source>
</evidence>
<comment type="subcellular location">
    <subcellularLocation>
        <location evidence="1 9">Cell inner membrane</location>
        <topology evidence="1 9">Single-pass membrane protein</topology>
    </subcellularLocation>
</comment>
<evidence type="ECO:0000256" key="6">
    <source>
        <dbReference type="ARBA" id="ARBA00022692"/>
    </source>
</evidence>
<keyword evidence="15" id="KW-1185">Reference proteome</keyword>
<dbReference type="OrthoDB" id="9775513at2"/>
<proteinExistence type="inferred from homology"/>
<evidence type="ECO:0000256" key="10">
    <source>
        <dbReference type="SAM" id="Coils"/>
    </source>
</evidence>
<dbReference type="GO" id="GO:0005886">
    <property type="term" value="C:plasma membrane"/>
    <property type="evidence" value="ECO:0007669"/>
    <property type="project" value="UniProtKB-SubCell"/>
</dbReference>
<evidence type="ECO:0000313" key="15">
    <source>
        <dbReference type="Proteomes" id="UP000268908"/>
    </source>
</evidence>
<dbReference type="AlphaFoldDB" id="A0A497XCR8"/>
<evidence type="ECO:0000256" key="2">
    <source>
        <dbReference type="ARBA" id="ARBA00009477"/>
    </source>
</evidence>
<evidence type="ECO:0000313" key="14">
    <source>
        <dbReference type="EMBL" id="RLJ64731.1"/>
    </source>
</evidence>
<feature type="region of interest" description="Disordered" evidence="11">
    <location>
        <begin position="138"/>
        <end position="157"/>
    </location>
</feature>
<dbReference type="Pfam" id="PF26002">
    <property type="entry name" value="Beta-barrel_AprE"/>
    <property type="match status" value="1"/>
</dbReference>
<evidence type="ECO:0000256" key="1">
    <source>
        <dbReference type="ARBA" id="ARBA00004377"/>
    </source>
</evidence>
<feature type="domain" description="AprE-like beta-barrel" evidence="13">
    <location>
        <begin position="333"/>
        <end position="430"/>
    </location>
</feature>
<gene>
    <name evidence="14" type="ORF">DFR35_1377</name>
</gene>
<evidence type="ECO:0000256" key="3">
    <source>
        <dbReference type="ARBA" id="ARBA00022448"/>
    </source>
</evidence>
<evidence type="ECO:0000256" key="9">
    <source>
        <dbReference type="RuleBase" id="RU365093"/>
    </source>
</evidence>
<dbReference type="Proteomes" id="UP000268908">
    <property type="component" value="Unassembled WGS sequence"/>
</dbReference>
<dbReference type="InterPro" id="IPR010129">
    <property type="entry name" value="T1SS_HlyD"/>
</dbReference>
<evidence type="ECO:0000256" key="11">
    <source>
        <dbReference type="SAM" id="MobiDB-lite"/>
    </source>
</evidence>
<dbReference type="InterPro" id="IPR058781">
    <property type="entry name" value="HH_AprE-like"/>
</dbReference>
<dbReference type="PRINTS" id="PR01490">
    <property type="entry name" value="RTXTOXIND"/>
</dbReference>
<evidence type="ECO:0000256" key="8">
    <source>
        <dbReference type="ARBA" id="ARBA00023136"/>
    </source>
</evidence>
<organism evidence="14 15">
    <name type="scientific">Sulfurisoma sediminicola</name>
    <dbReference type="NCBI Taxonomy" id="1381557"/>
    <lineage>
        <taxon>Bacteria</taxon>
        <taxon>Pseudomonadati</taxon>
        <taxon>Pseudomonadota</taxon>
        <taxon>Betaproteobacteria</taxon>
        <taxon>Nitrosomonadales</taxon>
        <taxon>Sterolibacteriaceae</taxon>
        <taxon>Sulfurisoma</taxon>
    </lineage>
</organism>
<dbReference type="SUPFAM" id="SSF111369">
    <property type="entry name" value="HlyD-like secretion proteins"/>
    <property type="match status" value="1"/>
</dbReference>
<comment type="similarity">
    <text evidence="2 9">Belongs to the membrane fusion protein (MFP) (TC 8.A.1) family.</text>
</comment>